<dbReference type="AlphaFoldDB" id="A0AAW9HWD7"/>
<keyword evidence="5" id="KW-1185">Reference proteome</keyword>
<dbReference type="GO" id="GO:0005829">
    <property type="term" value="C:cytosol"/>
    <property type="evidence" value="ECO:0007669"/>
    <property type="project" value="TreeGrafter"/>
</dbReference>
<dbReference type="EC" id="1.-.-.-" evidence="4"/>
<evidence type="ECO:0000313" key="6">
    <source>
        <dbReference type="Proteomes" id="UP001281731"/>
    </source>
</evidence>
<comment type="similarity">
    <text evidence="1">To bacterial alkanal monooxygenase alpha and beta chains.</text>
</comment>
<organism evidence="4 6">
    <name type="scientific">Actinotignum urinale</name>
    <dbReference type="NCBI Taxonomy" id="190146"/>
    <lineage>
        <taxon>Bacteria</taxon>
        <taxon>Bacillati</taxon>
        <taxon>Actinomycetota</taxon>
        <taxon>Actinomycetes</taxon>
        <taxon>Actinomycetales</taxon>
        <taxon>Actinomycetaceae</taxon>
        <taxon>Actinotignum</taxon>
    </lineage>
</organism>
<protein>
    <submittedName>
        <fullName evidence="4">LLM class flavin-dependent oxidoreductase</fullName>
        <ecNumber evidence="4">1.-.-.-</ecNumber>
    </submittedName>
</protein>
<dbReference type="RefSeq" id="WP_022866261.1">
    <property type="nucleotide sequence ID" value="NZ_CAMYCL010000019.1"/>
</dbReference>
<reference evidence="4 5" key="1">
    <citation type="submission" date="2023-10" db="EMBL/GenBank/DDBJ databases">
        <title>Whole Genome based description of the genera Actinobaculum and Actinotignum reveals a complex phylogenetic relationship within the species included in the genus Actinotignum.</title>
        <authorList>
            <person name="Jensen C.S."/>
            <person name="Dargis R."/>
            <person name="Kemp M."/>
            <person name="Christensen J.J."/>
        </authorList>
    </citation>
    <scope>NUCLEOTIDE SEQUENCE</scope>
    <source>
        <strain evidence="4">SLA_B511</strain>
        <strain evidence="3 5">SLA_B974</strain>
    </source>
</reference>
<keyword evidence="4" id="KW-0560">Oxidoreductase</keyword>
<gene>
    <name evidence="4" type="ORF">R6G80_02905</name>
    <name evidence="3" type="ORF">R6G86_08225</name>
</gene>
<evidence type="ECO:0000313" key="3">
    <source>
        <dbReference type="EMBL" id="MDY5133719.1"/>
    </source>
</evidence>
<dbReference type="Proteomes" id="UP001275049">
    <property type="component" value="Unassembled WGS sequence"/>
</dbReference>
<dbReference type="InterPro" id="IPR036661">
    <property type="entry name" value="Luciferase-like_sf"/>
</dbReference>
<dbReference type="SUPFAM" id="SSF51679">
    <property type="entry name" value="Bacterial luciferase-like"/>
    <property type="match status" value="1"/>
</dbReference>
<comment type="caution">
    <text evidence="4">The sequence shown here is derived from an EMBL/GenBank/DDBJ whole genome shotgun (WGS) entry which is preliminary data.</text>
</comment>
<sequence>MPVLSLIDFAYLYKNETPKDAFRRSIEIAKKAEHYGFKRIWYTEHHNMPTVASSAPAILIAHVANHTSRIRLGAGGVMLPNHAPLVVAEQYGSLAELHPNRIDIGIGRAPGTDKKTMYCLRRTFHAEENFESDIAELQGFLGNHSRVAGIGAYPGKGTHIPLYLLGSSLYSARLAAELGLPYVFASHFAPKMLYSAISTYKNDFRPSEKLSEPYAIAALNVIAANTHEEAQAEFELVKRARIRSHIRDLDISDADLDTIMDTDGALNILQQLTFTAVGTGEETATYLKDFASRTEVDELMLCIQAISNDSALQTLDIVGKQYTTR</sequence>
<evidence type="ECO:0000313" key="5">
    <source>
        <dbReference type="Proteomes" id="UP001275049"/>
    </source>
</evidence>
<accession>A0AAW9HWD7</accession>
<evidence type="ECO:0000313" key="4">
    <source>
        <dbReference type="EMBL" id="MDY5154677.1"/>
    </source>
</evidence>
<dbReference type="EMBL" id="JAWNGC010000002">
    <property type="protein sequence ID" value="MDY5154677.1"/>
    <property type="molecule type" value="Genomic_DNA"/>
</dbReference>
<dbReference type="Gene3D" id="3.20.20.30">
    <property type="entry name" value="Luciferase-like domain"/>
    <property type="match status" value="1"/>
</dbReference>
<proteinExistence type="predicted"/>
<name>A0AAW9HWD7_9ACTO</name>
<dbReference type="Proteomes" id="UP001281731">
    <property type="component" value="Unassembled WGS sequence"/>
</dbReference>
<dbReference type="PANTHER" id="PTHR30137:SF6">
    <property type="entry name" value="LUCIFERASE-LIKE MONOOXYGENASE"/>
    <property type="match status" value="1"/>
</dbReference>
<evidence type="ECO:0000259" key="2">
    <source>
        <dbReference type="Pfam" id="PF00296"/>
    </source>
</evidence>
<dbReference type="EMBL" id="JAWNGA010000017">
    <property type="protein sequence ID" value="MDY5133719.1"/>
    <property type="molecule type" value="Genomic_DNA"/>
</dbReference>
<dbReference type="GO" id="GO:0016705">
    <property type="term" value="F:oxidoreductase activity, acting on paired donors, with incorporation or reduction of molecular oxygen"/>
    <property type="evidence" value="ECO:0007669"/>
    <property type="project" value="InterPro"/>
</dbReference>
<dbReference type="Pfam" id="PF00296">
    <property type="entry name" value="Bac_luciferase"/>
    <property type="match status" value="1"/>
</dbReference>
<evidence type="ECO:0000256" key="1">
    <source>
        <dbReference type="ARBA" id="ARBA00007789"/>
    </source>
</evidence>
<feature type="domain" description="Luciferase-like" evidence="2">
    <location>
        <begin position="17"/>
        <end position="285"/>
    </location>
</feature>
<dbReference type="InterPro" id="IPR019949">
    <property type="entry name" value="CmoO-like"/>
</dbReference>
<dbReference type="InterPro" id="IPR050766">
    <property type="entry name" value="Bact_Lucif_Oxidored"/>
</dbReference>
<dbReference type="PANTHER" id="PTHR30137">
    <property type="entry name" value="LUCIFERASE-LIKE MONOOXYGENASE"/>
    <property type="match status" value="1"/>
</dbReference>
<dbReference type="NCBIfam" id="TIGR03558">
    <property type="entry name" value="oxido_grp_1"/>
    <property type="match status" value="1"/>
</dbReference>
<dbReference type="InterPro" id="IPR011251">
    <property type="entry name" value="Luciferase-like_dom"/>
</dbReference>